<dbReference type="SUPFAM" id="SSF143422">
    <property type="entry name" value="Transposase IS200-like"/>
    <property type="match status" value="1"/>
</dbReference>
<dbReference type="Pfam" id="PF01797">
    <property type="entry name" value="Y1_Tnp"/>
    <property type="match status" value="1"/>
</dbReference>
<dbReference type="InterPro" id="IPR002686">
    <property type="entry name" value="Transposase_17"/>
</dbReference>
<dbReference type="Proteomes" id="UP000786662">
    <property type="component" value="Unassembled WGS sequence"/>
</dbReference>
<proteinExistence type="predicted"/>
<evidence type="ECO:0000313" key="4">
    <source>
        <dbReference type="Proteomes" id="UP000709672"/>
    </source>
</evidence>
<evidence type="ECO:0000313" key="3">
    <source>
        <dbReference type="EMBL" id="MBI2465712.1"/>
    </source>
</evidence>
<organism evidence="3 4">
    <name type="scientific">Candidatus Sungiibacteriota bacterium</name>
    <dbReference type="NCBI Taxonomy" id="2750080"/>
    <lineage>
        <taxon>Bacteria</taxon>
        <taxon>Candidatus Sungiibacteriota</taxon>
    </lineage>
</organism>
<reference evidence="3" key="1">
    <citation type="submission" date="2020-07" db="EMBL/GenBank/DDBJ databases">
        <title>Huge and variable diversity of episymbiotic CPR bacteria and DPANN archaea in groundwater ecosystems.</title>
        <authorList>
            <person name="He C.Y."/>
            <person name="Keren R."/>
            <person name="Whittaker M."/>
            <person name="Farag I.F."/>
            <person name="Doudna J."/>
            <person name="Cate J.H.D."/>
            <person name="Banfield J.F."/>
        </authorList>
    </citation>
    <scope>NUCLEOTIDE SEQUENCE</scope>
    <source>
        <strain evidence="2">NC_groundwater_191_Ag_S-0.1um_45_8</strain>
        <strain evidence="3">NC_groundwater_418_Ag_B-0.1um_45_10</strain>
    </source>
</reference>
<dbReference type="PANTHER" id="PTHR34322">
    <property type="entry name" value="TRANSPOSASE, Y1_TNP DOMAIN-CONTAINING"/>
    <property type="match status" value="1"/>
</dbReference>
<sequence>MERKVPFAEGCYYHIYNRGTEKRDIFLDSKDYERFLYLLLACNDANPILNSQYHYRGFASIEKEEKKRDKLVDIVCFCLMPNHFHIMLKQVKEKGVPLFMQKLGTGYTMYFNVKKERSGALFQGVFKAVHIDKQNYLDRLTTYIHLNPVELIEPRWKENGIKNWQKAQKFSEEYLWSSYCDYIGEGRFKNILSMDIVGKLFGSLHKHKKISKEFLNADADYLKNYSIDPL</sequence>
<dbReference type="Proteomes" id="UP000709672">
    <property type="component" value="Unassembled WGS sequence"/>
</dbReference>
<dbReference type="GO" id="GO:0006313">
    <property type="term" value="P:DNA transposition"/>
    <property type="evidence" value="ECO:0007669"/>
    <property type="project" value="InterPro"/>
</dbReference>
<evidence type="ECO:0000313" key="2">
    <source>
        <dbReference type="EMBL" id="MBI2052500.1"/>
    </source>
</evidence>
<dbReference type="GO" id="GO:0003677">
    <property type="term" value="F:DNA binding"/>
    <property type="evidence" value="ECO:0007669"/>
    <property type="project" value="InterPro"/>
</dbReference>
<dbReference type="Gene3D" id="3.30.70.1290">
    <property type="entry name" value="Transposase IS200-like"/>
    <property type="match status" value="1"/>
</dbReference>
<dbReference type="EMBL" id="JACPHQ010000006">
    <property type="protein sequence ID" value="MBI2465712.1"/>
    <property type="molecule type" value="Genomic_DNA"/>
</dbReference>
<dbReference type="InterPro" id="IPR036515">
    <property type="entry name" value="Transposase_17_sf"/>
</dbReference>
<name>A0A931YD89_9BACT</name>
<dbReference type="AlphaFoldDB" id="A0A931YD89"/>
<accession>A0A931YD89</accession>
<comment type="caution">
    <text evidence="3">The sequence shown here is derived from an EMBL/GenBank/DDBJ whole genome shotgun (WGS) entry which is preliminary data.</text>
</comment>
<evidence type="ECO:0000259" key="1">
    <source>
        <dbReference type="SMART" id="SM01321"/>
    </source>
</evidence>
<feature type="domain" description="Transposase IS200-like" evidence="1">
    <location>
        <begin position="8"/>
        <end position="147"/>
    </location>
</feature>
<dbReference type="SMART" id="SM01321">
    <property type="entry name" value="Y1_Tnp"/>
    <property type="match status" value="1"/>
</dbReference>
<protein>
    <submittedName>
        <fullName evidence="3">Transposase</fullName>
    </submittedName>
</protein>
<dbReference type="EMBL" id="JACOYY010000068">
    <property type="protein sequence ID" value="MBI2052500.1"/>
    <property type="molecule type" value="Genomic_DNA"/>
</dbReference>
<dbReference type="PANTHER" id="PTHR34322:SF2">
    <property type="entry name" value="TRANSPOSASE IS200-LIKE DOMAIN-CONTAINING PROTEIN"/>
    <property type="match status" value="1"/>
</dbReference>
<gene>
    <name evidence="2" type="ORF">HYT38_02370</name>
    <name evidence="3" type="ORF">HYV66_00585</name>
</gene>
<dbReference type="GO" id="GO:0004803">
    <property type="term" value="F:transposase activity"/>
    <property type="evidence" value="ECO:0007669"/>
    <property type="project" value="InterPro"/>
</dbReference>